<gene>
    <name evidence="1" type="ORF">LOY88_004482</name>
</gene>
<dbReference type="EMBL" id="JALBCA010000068">
    <property type="protein sequence ID" value="KAI2384737.1"/>
    <property type="molecule type" value="Genomic_DNA"/>
</dbReference>
<name>A0ACB8UVG5_9EURO</name>
<comment type="caution">
    <text evidence="1">The sequence shown here is derived from an EMBL/GenBank/DDBJ whole genome shotgun (WGS) entry which is preliminary data.</text>
</comment>
<accession>A0ACB8UVG5</accession>
<sequence length="547" mass="57041">MLPPGLLAAAPAVATRAALVVLDLQADFVEADSAVVGRCVALAARLRRAAVQVVWVRTAFGSPRAACDPAAGALLVEESESESSSENEDTKDERDRNNDAVLAAPCTLAGEFVPAVQAAIAAGDTVHVKTHYSALQTPALLRACRAQLVTTLYLAGALSHVSVHATAVDAARHGFAVVLVADCLAFASPARHRAALARMHGLLGIAGVPAAEIMREEEENNNNDDDQDQTADGEALAQALAGLGLDDARAATAGTAATATTTTYGAGDSRLVTGLALDPAAFATLRQDTAWQPMRHRAGPVPRLVAVQAVPDAATGGLPLYRHPADALPPVQQPFSPAVAAIARVVEGVLGHPVNHALLQRYRSPADAIADHADKTLDIAPGSSVANVSLGAERVLVLRPKPVPAAGREHARRPPAQRVPLPHNSVFVLGPATNRAWQHAVRPDRRPPHVKTPAERACGGERVSLTFRRIATFTHPTTHAIWGQGATAKSPADAQPAVHGPSDAADRLVRAFGRENRHAGFDWAAEYGAGFDVVNLGGEQTEASDQG</sequence>
<evidence type="ECO:0000313" key="1">
    <source>
        <dbReference type="EMBL" id="KAI2384737.1"/>
    </source>
</evidence>
<proteinExistence type="predicted"/>
<protein>
    <submittedName>
        <fullName evidence="1">Uncharacterized protein</fullName>
    </submittedName>
</protein>
<organism evidence="1">
    <name type="scientific">Ophidiomyces ophidiicola</name>
    <dbReference type="NCBI Taxonomy" id="1387563"/>
    <lineage>
        <taxon>Eukaryota</taxon>
        <taxon>Fungi</taxon>
        <taxon>Dikarya</taxon>
        <taxon>Ascomycota</taxon>
        <taxon>Pezizomycotina</taxon>
        <taxon>Eurotiomycetes</taxon>
        <taxon>Eurotiomycetidae</taxon>
        <taxon>Onygenales</taxon>
        <taxon>Onygenaceae</taxon>
        <taxon>Ophidiomyces</taxon>
    </lineage>
</organism>
<reference evidence="1" key="1">
    <citation type="journal article" date="2022" name="bioRxiv">
        <title>Population genetic analysis of Ophidiomyces ophidiicola, the causative agent of snake fungal disease, indicates recent introductions to the USA.</title>
        <authorList>
            <person name="Ladner J.T."/>
            <person name="Palmer J.M."/>
            <person name="Ettinger C.L."/>
            <person name="Stajich J.E."/>
            <person name="Farrell T.M."/>
            <person name="Glorioso B.M."/>
            <person name="Lawson B."/>
            <person name="Price S.J."/>
            <person name="Stengle A.G."/>
            <person name="Grear D.A."/>
            <person name="Lorch J.M."/>
        </authorList>
    </citation>
    <scope>NUCLEOTIDE SEQUENCE</scope>
    <source>
        <strain evidence="1">NWHC 24266-5</strain>
    </source>
</reference>